<reference evidence="2" key="1">
    <citation type="journal article" date="2017" name="Genome Biol.">
        <title>Comparative genomics reveals high biological diversity and specific adaptations in the industrially and medically important fungal genus Aspergillus.</title>
        <authorList>
            <person name="de Vries R.P."/>
            <person name="Riley R."/>
            <person name="Wiebenga A."/>
            <person name="Aguilar-Osorio G."/>
            <person name="Amillis S."/>
            <person name="Uchima C.A."/>
            <person name="Anderluh G."/>
            <person name="Asadollahi M."/>
            <person name="Askin M."/>
            <person name="Barry K."/>
            <person name="Battaglia E."/>
            <person name="Bayram O."/>
            <person name="Benocci T."/>
            <person name="Braus-Stromeyer S.A."/>
            <person name="Caldana C."/>
            <person name="Canovas D."/>
            <person name="Cerqueira G.C."/>
            <person name="Chen F."/>
            <person name="Chen W."/>
            <person name="Choi C."/>
            <person name="Clum A."/>
            <person name="Dos Santos R.A."/>
            <person name="Damasio A.R."/>
            <person name="Diallinas G."/>
            <person name="Emri T."/>
            <person name="Fekete E."/>
            <person name="Flipphi M."/>
            <person name="Freyberg S."/>
            <person name="Gallo A."/>
            <person name="Gournas C."/>
            <person name="Habgood R."/>
            <person name="Hainaut M."/>
            <person name="Harispe M.L."/>
            <person name="Henrissat B."/>
            <person name="Hilden K.S."/>
            <person name="Hope R."/>
            <person name="Hossain A."/>
            <person name="Karabika E."/>
            <person name="Karaffa L."/>
            <person name="Karanyi Z."/>
            <person name="Krasevec N."/>
            <person name="Kuo A."/>
            <person name="Kusch H."/>
            <person name="LaButti K."/>
            <person name="Lagendijk E.L."/>
            <person name="Lapidus A."/>
            <person name="Levasseur A."/>
            <person name="Lindquist E."/>
            <person name="Lipzen A."/>
            <person name="Logrieco A.F."/>
            <person name="MacCabe A."/>
            <person name="Maekelae M.R."/>
            <person name="Malavazi I."/>
            <person name="Melin P."/>
            <person name="Meyer V."/>
            <person name="Mielnichuk N."/>
            <person name="Miskei M."/>
            <person name="Molnar A.P."/>
            <person name="Mule G."/>
            <person name="Ngan C.Y."/>
            <person name="Orejas M."/>
            <person name="Orosz E."/>
            <person name="Ouedraogo J.P."/>
            <person name="Overkamp K.M."/>
            <person name="Park H.-S."/>
            <person name="Perrone G."/>
            <person name="Piumi F."/>
            <person name="Punt P.J."/>
            <person name="Ram A.F."/>
            <person name="Ramon A."/>
            <person name="Rauscher S."/>
            <person name="Record E."/>
            <person name="Riano-Pachon D.M."/>
            <person name="Robert V."/>
            <person name="Roehrig J."/>
            <person name="Ruller R."/>
            <person name="Salamov A."/>
            <person name="Salih N.S."/>
            <person name="Samson R.A."/>
            <person name="Sandor E."/>
            <person name="Sanguinetti M."/>
            <person name="Schuetze T."/>
            <person name="Sepcic K."/>
            <person name="Shelest E."/>
            <person name="Sherlock G."/>
            <person name="Sophianopoulou V."/>
            <person name="Squina F.M."/>
            <person name="Sun H."/>
            <person name="Susca A."/>
            <person name="Todd R.B."/>
            <person name="Tsang A."/>
            <person name="Unkles S.E."/>
            <person name="van de Wiele N."/>
            <person name="van Rossen-Uffink D."/>
            <person name="Oliveira J.V."/>
            <person name="Vesth T.C."/>
            <person name="Visser J."/>
            <person name="Yu J.-H."/>
            <person name="Zhou M."/>
            <person name="Andersen M.R."/>
            <person name="Archer D.B."/>
            <person name="Baker S.E."/>
            <person name="Benoit I."/>
            <person name="Brakhage A.A."/>
            <person name="Braus G.H."/>
            <person name="Fischer R."/>
            <person name="Frisvad J.C."/>
            <person name="Goldman G.H."/>
            <person name="Houbraken J."/>
            <person name="Oakley B."/>
            <person name="Pocsi I."/>
            <person name="Scazzocchio C."/>
            <person name="Seiboth B."/>
            <person name="vanKuyk P.A."/>
            <person name="Wortman J."/>
            <person name="Dyer P.S."/>
            <person name="Grigoriev I.V."/>
        </authorList>
    </citation>
    <scope>NUCLEOTIDE SEQUENCE [LARGE SCALE GENOMIC DNA]</scope>
    <source>
        <strain evidence="2">CBS 506.65</strain>
    </source>
</reference>
<dbReference type="GeneID" id="34615615"/>
<evidence type="ECO:0000313" key="1">
    <source>
        <dbReference type="EMBL" id="OJJ47910.1"/>
    </source>
</evidence>
<dbReference type="InterPro" id="IPR009097">
    <property type="entry name" value="Cyclic_Pdiesterase"/>
</dbReference>
<gene>
    <name evidence="1" type="ORF">ASPZODRAFT_63441</name>
</gene>
<dbReference type="OrthoDB" id="2967263at2759"/>
<dbReference type="VEuPathDB" id="FungiDB:ASPZODRAFT_63441"/>
<sequence length="307" mass="34539">MSQDIKVDNPFQPLITETNNDPAQLQSRYETHRNGRNAAQTAQILDTDHFAGWKLDTVLMRMEGPHREEGFVDPRNCLVFWARPTAVIREMIAMIQRELQIVAPTLWTMPNDCLHMTILEAAHSLTEEQIQNLVTILETSKTVSTSEIANYALAHRCRVVKPMISFDASAMALSFVPAAGEGGSGDDTADGYTYHDLRRDIFDLVRKAGVRVESRYSVPSAHITIARFITQNGFTTEDNQVDHSKVKLVIEKINDLNRKLQEEYWPQADGSIPAGGEWKLGQERGLVIRRGRLWYGGGEDVQVGEGF</sequence>
<dbReference type="AlphaFoldDB" id="A0A1L9SL59"/>
<organism evidence="1 2">
    <name type="scientific">Penicilliopsis zonata CBS 506.65</name>
    <dbReference type="NCBI Taxonomy" id="1073090"/>
    <lineage>
        <taxon>Eukaryota</taxon>
        <taxon>Fungi</taxon>
        <taxon>Dikarya</taxon>
        <taxon>Ascomycota</taxon>
        <taxon>Pezizomycotina</taxon>
        <taxon>Eurotiomycetes</taxon>
        <taxon>Eurotiomycetidae</taxon>
        <taxon>Eurotiales</taxon>
        <taxon>Aspergillaceae</taxon>
        <taxon>Penicilliopsis</taxon>
    </lineage>
</organism>
<dbReference type="SUPFAM" id="SSF55144">
    <property type="entry name" value="LigT-like"/>
    <property type="match status" value="1"/>
</dbReference>
<evidence type="ECO:0000313" key="2">
    <source>
        <dbReference type="Proteomes" id="UP000184188"/>
    </source>
</evidence>
<dbReference type="Proteomes" id="UP000184188">
    <property type="component" value="Unassembled WGS sequence"/>
</dbReference>
<dbReference type="EMBL" id="KV878340">
    <property type="protein sequence ID" value="OJJ47910.1"/>
    <property type="molecule type" value="Genomic_DNA"/>
</dbReference>
<dbReference type="RefSeq" id="XP_022582420.1">
    <property type="nucleotide sequence ID" value="XM_022729151.1"/>
</dbReference>
<protein>
    <submittedName>
        <fullName evidence="1">Uncharacterized protein</fullName>
    </submittedName>
</protein>
<keyword evidence="2" id="KW-1185">Reference proteome</keyword>
<proteinExistence type="predicted"/>
<name>A0A1L9SL59_9EURO</name>
<dbReference type="STRING" id="1073090.A0A1L9SL59"/>
<accession>A0A1L9SL59</accession>